<dbReference type="Proteomes" id="UP001236415">
    <property type="component" value="Chromosome"/>
</dbReference>
<organism evidence="2 3">
    <name type="scientific">Paenibacillus polygoni</name>
    <dbReference type="NCBI Taxonomy" id="3050112"/>
    <lineage>
        <taxon>Bacteria</taxon>
        <taxon>Bacillati</taxon>
        <taxon>Bacillota</taxon>
        <taxon>Bacilli</taxon>
        <taxon>Bacillales</taxon>
        <taxon>Paenibacillaceae</taxon>
        <taxon>Paenibacillus</taxon>
    </lineage>
</organism>
<dbReference type="EMBL" id="CP127162">
    <property type="protein sequence ID" value="WIV19407.1"/>
    <property type="molecule type" value="Genomic_DNA"/>
</dbReference>
<evidence type="ECO:0000313" key="3">
    <source>
        <dbReference type="Proteomes" id="UP001236415"/>
    </source>
</evidence>
<protein>
    <submittedName>
        <fullName evidence="2">Transposase</fullName>
    </submittedName>
</protein>
<name>A0ABY8X4L7_9BACL</name>
<evidence type="ECO:0000313" key="2">
    <source>
        <dbReference type="EMBL" id="WIV19407.1"/>
    </source>
</evidence>
<dbReference type="Pfam" id="PF05598">
    <property type="entry name" value="DUF772"/>
    <property type="match status" value="1"/>
</dbReference>
<keyword evidence="3" id="KW-1185">Reference proteome</keyword>
<sequence length="67" mass="8082">MVCKIESAIDFSFIYDLDQDHHSEIGRPSIDPVILIKFPLIRYTFVIRSMRKTIEEVQTNMEDRWFF</sequence>
<evidence type="ECO:0000259" key="1">
    <source>
        <dbReference type="Pfam" id="PF05598"/>
    </source>
</evidence>
<proteinExistence type="predicted"/>
<accession>A0ABY8X4L7</accession>
<reference evidence="2 3" key="1">
    <citation type="submission" date="2023-06" db="EMBL/GenBank/DDBJ databases">
        <title>Paenibacillus polygonum sp. nov., an endophytic bacterium, isolated from Polygonum lapathifolium L. in Nanji Wetland National Nature Reserve, South of Poyang Lake, Jiangxi Province, China.</title>
        <authorList>
            <person name="Yu Z."/>
        </authorList>
    </citation>
    <scope>NUCLEOTIDE SEQUENCE [LARGE SCALE GENOMIC DNA]</scope>
    <source>
        <strain evidence="2 3">C31</strain>
    </source>
</reference>
<gene>
    <name evidence="2" type="ORF">QPK24_01105</name>
</gene>
<feature type="domain" description="Transposase InsH N-terminal" evidence="1">
    <location>
        <begin position="2"/>
        <end position="66"/>
    </location>
</feature>
<dbReference type="InterPro" id="IPR008490">
    <property type="entry name" value="Transposase_InsH_N"/>
</dbReference>